<dbReference type="Gene3D" id="3.50.50.60">
    <property type="entry name" value="FAD/NAD(P)-binding domain"/>
    <property type="match status" value="1"/>
</dbReference>
<dbReference type="HAMAP" id="MF_01971">
    <property type="entry name" value="Kynurenine_monooxygenase"/>
    <property type="match status" value="1"/>
</dbReference>
<evidence type="ECO:0000256" key="5">
    <source>
        <dbReference type="ARBA" id="ARBA00022857"/>
    </source>
</evidence>
<keyword evidence="3 10" id="KW-0662">Pyridine nucleotide biosynthesis</keyword>
<dbReference type="GO" id="GO:0004502">
    <property type="term" value="F:kynurenine 3-monooxygenase activity"/>
    <property type="evidence" value="ECO:0007669"/>
    <property type="project" value="UniProtKB-UniRule"/>
</dbReference>
<dbReference type="InterPro" id="IPR002938">
    <property type="entry name" value="FAD-bd"/>
</dbReference>
<evidence type="ECO:0000256" key="6">
    <source>
        <dbReference type="ARBA" id="ARBA00023002"/>
    </source>
</evidence>
<protein>
    <recommendedName>
        <fullName evidence="10">Kynurenine 3-monooxygenase</fullName>
        <ecNumber evidence="10">1.14.13.9</ecNumber>
    </recommendedName>
    <alternativeName>
        <fullName evidence="10">Biosynthesis of nicotinic acid protein 4</fullName>
    </alternativeName>
    <alternativeName>
        <fullName evidence="10">Kynurenine 3-hydroxylase</fullName>
    </alternativeName>
</protein>
<evidence type="ECO:0000256" key="7">
    <source>
        <dbReference type="ARBA" id="ARBA00023033"/>
    </source>
</evidence>
<keyword evidence="4 10" id="KW-0274">FAD</keyword>
<dbReference type="OrthoDB" id="10053569at2759"/>
<keyword evidence="5 10" id="KW-0521">NADP</keyword>
<dbReference type="GO" id="GO:0006569">
    <property type="term" value="P:L-tryptophan catabolic process"/>
    <property type="evidence" value="ECO:0007669"/>
    <property type="project" value="UniProtKB-UniRule"/>
</dbReference>
<evidence type="ECO:0000256" key="1">
    <source>
        <dbReference type="ARBA" id="ARBA00001974"/>
    </source>
</evidence>
<dbReference type="UniPathway" id="UPA00253">
    <property type="reaction ID" value="UER00328"/>
</dbReference>
<gene>
    <name evidence="10" type="primary">BNA4</name>
    <name evidence="13" type="ORF">CONPUDRAFT_97613</name>
</gene>
<keyword evidence="8 10" id="KW-0496">Mitochondrion</keyword>
<comment type="cofactor">
    <cofactor evidence="1 10">
        <name>FAD</name>
        <dbReference type="ChEBI" id="CHEBI:57692"/>
    </cofactor>
</comment>
<reference evidence="14" key="1">
    <citation type="journal article" date="2012" name="Science">
        <title>The Paleozoic origin of enzymatic lignin decomposition reconstructed from 31 fungal genomes.</title>
        <authorList>
            <person name="Floudas D."/>
            <person name="Binder M."/>
            <person name="Riley R."/>
            <person name="Barry K."/>
            <person name="Blanchette R.A."/>
            <person name="Henrissat B."/>
            <person name="Martinez A.T."/>
            <person name="Otillar R."/>
            <person name="Spatafora J.W."/>
            <person name="Yadav J.S."/>
            <person name="Aerts A."/>
            <person name="Benoit I."/>
            <person name="Boyd A."/>
            <person name="Carlson A."/>
            <person name="Copeland A."/>
            <person name="Coutinho P.M."/>
            <person name="de Vries R.P."/>
            <person name="Ferreira P."/>
            <person name="Findley K."/>
            <person name="Foster B."/>
            <person name="Gaskell J."/>
            <person name="Glotzer D."/>
            <person name="Gorecki P."/>
            <person name="Heitman J."/>
            <person name="Hesse C."/>
            <person name="Hori C."/>
            <person name="Igarashi K."/>
            <person name="Jurgens J.A."/>
            <person name="Kallen N."/>
            <person name="Kersten P."/>
            <person name="Kohler A."/>
            <person name="Kuees U."/>
            <person name="Kumar T.K.A."/>
            <person name="Kuo A."/>
            <person name="LaButti K."/>
            <person name="Larrondo L.F."/>
            <person name="Lindquist E."/>
            <person name="Ling A."/>
            <person name="Lombard V."/>
            <person name="Lucas S."/>
            <person name="Lundell T."/>
            <person name="Martin R."/>
            <person name="McLaughlin D.J."/>
            <person name="Morgenstern I."/>
            <person name="Morin E."/>
            <person name="Murat C."/>
            <person name="Nagy L.G."/>
            <person name="Nolan M."/>
            <person name="Ohm R.A."/>
            <person name="Patyshakuliyeva A."/>
            <person name="Rokas A."/>
            <person name="Ruiz-Duenas F.J."/>
            <person name="Sabat G."/>
            <person name="Salamov A."/>
            <person name="Samejima M."/>
            <person name="Schmutz J."/>
            <person name="Slot J.C."/>
            <person name="St John F."/>
            <person name="Stenlid J."/>
            <person name="Sun H."/>
            <person name="Sun S."/>
            <person name="Syed K."/>
            <person name="Tsang A."/>
            <person name="Wiebenga A."/>
            <person name="Young D."/>
            <person name="Pisabarro A."/>
            <person name="Eastwood D.C."/>
            <person name="Martin F."/>
            <person name="Cullen D."/>
            <person name="Grigoriev I.V."/>
            <person name="Hibbett D.S."/>
        </authorList>
    </citation>
    <scope>NUCLEOTIDE SEQUENCE [LARGE SCALE GENOMIC DNA]</scope>
    <source>
        <strain evidence="14">RWD-64-598 SS2</strain>
    </source>
</reference>
<feature type="transmembrane region" description="Helical" evidence="11">
    <location>
        <begin position="473"/>
        <end position="494"/>
    </location>
</feature>
<evidence type="ECO:0000256" key="9">
    <source>
        <dbReference type="ARBA" id="ARBA00047818"/>
    </source>
</evidence>
<comment type="caution">
    <text evidence="13">The sequence shown here is derived from an EMBL/GenBank/DDBJ whole genome shotgun (WGS) entry which is preliminary data.</text>
</comment>
<dbReference type="Pfam" id="PF01494">
    <property type="entry name" value="FAD_binding_3"/>
    <property type="match status" value="1"/>
</dbReference>
<dbReference type="AlphaFoldDB" id="A0A5M3N0V9"/>
<dbReference type="FunFam" id="3.50.50.60:FF:000129">
    <property type="entry name" value="Kynurenine 3-monooxygenase"/>
    <property type="match status" value="1"/>
</dbReference>
<keyword evidence="11" id="KW-1133">Transmembrane helix</keyword>
<comment type="pathway">
    <text evidence="10">Cofactor biosynthesis; NAD(+) biosynthesis; quinolinate from L-kynurenine: step 1/3.</text>
</comment>
<keyword evidence="10" id="KW-1000">Mitochondrion outer membrane</keyword>
<evidence type="ECO:0000256" key="3">
    <source>
        <dbReference type="ARBA" id="ARBA00022642"/>
    </source>
</evidence>
<evidence type="ECO:0000313" key="14">
    <source>
        <dbReference type="Proteomes" id="UP000053558"/>
    </source>
</evidence>
<comment type="similarity">
    <text evidence="10">Belongs to the aromatic-ring hydroxylase family. KMO subfamily.</text>
</comment>
<comment type="subcellular location">
    <subcellularLocation>
        <location evidence="10">Mitochondrion outer membrane</location>
    </subcellularLocation>
</comment>
<dbReference type="GO" id="GO:0071949">
    <property type="term" value="F:FAD binding"/>
    <property type="evidence" value="ECO:0007669"/>
    <property type="project" value="InterPro"/>
</dbReference>
<dbReference type="RefSeq" id="XP_007764654.1">
    <property type="nucleotide sequence ID" value="XM_007766464.1"/>
</dbReference>
<evidence type="ECO:0000256" key="4">
    <source>
        <dbReference type="ARBA" id="ARBA00022827"/>
    </source>
</evidence>
<dbReference type="OMA" id="REFMFIA"/>
<comment type="function">
    <text evidence="10">Catalyzes the hydroxylation of L-kynurenine (L-Kyn) to form 3-hydroxy-L-kynurenine (L-3OHKyn). Required for synthesis of quinolinic acid.</text>
</comment>
<accession>A0A5M3N0V9</accession>
<dbReference type="KEGG" id="cput:CONPUDRAFT_97613"/>
<comment type="catalytic activity">
    <reaction evidence="9 10">
        <text>L-kynurenine + NADPH + O2 + H(+) = 3-hydroxy-L-kynurenine + NADP(+) + H2O</text>
        <dbReference type="Rhea" id="RHEA:20545"/>
        <dbReference type="ChEBI" id="CHEBI:15377"/>
        <dbReference type="ChEBI" id="CHEBI:15378"/>
        <dbReference type="ChEBI" id="CHEBI:15379"/>
        <dbReference type="ChEBI" id="CHEBI:57783"/>
        <dbReference type="ChEBI" id="CHEBI:57959"/>
        <dbReference type="ChEBI" id="CHEBI:58125"/>
        <dbReference type="ChEBI" id="CHEBI:58349"/>
        <dbReference type="EC" id="1.14.13.9"/>
    </reaction>
</comment>
<dbReference type="InterPro" id="IPR036188">
    <property type="entry name" value="FAD/NAD-bd_sf"/>
</dbReference>
<dbReference type="PRINTS" id="PR00420">
    <property type="entry name" value="RNGMNOXGNASE"/>
</dbReference>
<dbReference type="GO" id="GO:0034354">
    <property type="term" value="P:'de novo' NAD+ biosynthetic process from L-tryptophan"/>
    <property type="evidence" value="ECO:0007669"/>
    <property type="project" value="UniProtKB-UniRule"/>
</dbReference>
<evidence type="ECO:0000259" key="12">
    <source>
        <dbReference type="Pfam" id="PF01494"/>
    </source>
</evidence>
<dbReference type="PANTHER" id="PTHR46028:SF2">
    <property type="entry name" value="KYNURENINE 3-MONOOXYGENASE"/>
    <property type="match status" value="1"/>
</dbReference>
<evidence type="ECO:0000256" key="11">
    <source>
        <dbReference type="SAM" id="Phobius"/>
    </source>
</evidence>
<organism evidence="13 14">
    <name type="scientific">Coniophora puteana (strain RWD-64-598)</name>
    <name type="common">Brown rot fungus</name>
    <dbReference type="NCBI Taxonomy" id="741705"/>
    <lineage>
        <taxon>Eukaryota</taxon>
        <taxon>Fungi</taxon>
        <taxon>Dikarya</taxon>
        <taxon>Basidiomycota</taxon>
        <taxon>Agaricomycotina</taxon>
        <taxon>Agaricomycetes</taxon>
        <taxon>Agaricomycetidae</taxon>
        <taxon>Boletales</taxon>
        <taxon>Coniophorineae</taxon>
        <taxon>Coniophoraceae</taxon>
        <taxon>Coniophora</taxon>
    </lineage>
</organism>
<feature type="domain" description="FAD-binding" evidence="12">
    <location>
        <begin position="10"/>
        <end position="342"/>
    </location>
</feature>
<proteinExistence type="inferred from homology"/>
<dbReference type="Proteomes" id="UP000053558">
    <property type="component" value="Unassembled WGS sequence"/>
</dbReference>
<name>A0A5M3N0V9_CONPW</name>
<keyword evidence="14" id="KW-1185">Reference proteome</keyword>
<keyword evidence="11" id="KW-0812">Transmembrane</keyword>
<dbReference type="PANTHER" id="PTHR46028">
    <property type="entry name" value="KYNURENINE 3-MONOOXYGENASE"/>
    <property type="match status" value="1"/>
</dbReference>
<keyword evidence="10 11" id="KW-0472">Membrane</keyword>
<evidence type="ECO:0000313" key="13">
    <source>
        <dbReference type="EMBL" id="EIW85029.1"/>
    </source>
</evidence>
<sequence length="512" mass="57019">MSLAEKSTKRVVIVGAGPVGCLAALAFARKGWLVDLYEARSDLRLPASKAVSQQRSINLAISSRGIAALQAVSPSAAHGLLQSAIPMRGRMIHDRHGRQESQSYDRHGQCINSMDRALLNEGLLQDAENTSNIRLFFKHKVVAVDFDQRYMTVQDLSSGIDKRVDFHLCIGADGSYSVIRRQLMRVVRMDFQQEYIPHEYVELKMPAGEDEHGRPRFLLDPNHLHIWPRHSFMLIALPNKDKTFTCTLFAPSADLDRLTSRQATLDWFATQFPDALALIGAEKILADFENNPRSPLISTKAKPYHYKDRCIILGDAAHSMVPFYGQGLNCGLEDVRVLKTILEDASVFADRVANWSGEPGEIDKPLATALSRYSESRHGDLVAICKLAMDNYTEMRHSVTTPAYILKRLLDNVLYGLTSGGSAAPPITQEALSRKPFPTLQPCGWLPLYTMVTFRPDISYATAKKKAELQASLLSWLGTGATTVVGVASLYAFYKAFISLKWITVGRSFPRF</sequence>
<evidence type="ECO:0000256" key="10">
    <source>
        <dbReference type="HAMAP-Rule" id="MF_03018"/>
    </source>
</evidence>
<keyword evidence="6 10" id="KW-0560">Oxidoreductase</keyword>
<keyword evidence="7 10" id="KW-0503">Monooxygenase</keyword>
<keyword evidence="2 10" id="KW-0285">Flavoprotein</keyword>
<dbReference type="EC" id="1.14.13.9" evidence="10"/>
<dbReference type="EMBL" id="JH711574">
    <property type="protein sequence ID" value="EIW85029.1"/>
    <property type="molecule type" value="Genomic_DNA"/>
</dbReference>
<dbReference type="GO" id="GO:0005741">
    <property type="term" value="C:mitochondrial outer membrane"/>
    <property type="evidence" value="ECO:0007669"/>
    <property type="project" value="UniProtKB-SubCell"/>
</dbReference>
<dbReference type="SUPFAM" id="SSF51905">
    <property type="entry name" value="FAD/NAD(P)-binding domain"/>
    <property type="match status" value="1"/>
</dbReference>
<dbReference type="InterPro" id="IPR027545">
    <property type="entry name" value="Kynurenine_monooxygenase"/>
</dbReference>
<dbReference type="GO" id="GO:0043420">
    <property type="term" value="P:anthranilate metabolic process"/>
    <property type="evidence" value="ECO:0007669"/>
    <property type="project" value="UniProtKB-UniRule"/>
</dbReference>
<dbReference type="GO" id="GO:0070189">
    <property type="term" value="P:kynurenine metabolic process"/>
    <property type="evidence" value="ECO:0007669"/>
    <property type="project" value="TreeGrafter"/>
</dbReference>
<dbReference type="GeneID" id="19211822"/>
<dbReference type="GO" id="GO:0019805">
    <property type="term" value="P:quinolinate biosynthetic process"/>
    <property type="evidence" value="ECO:0007669"/>
    <property type="project" value="UniProtKB-UniRule"/>
</dbReference>
<evidence type="ECO:0000256" key="8">
    <source>
        <dbReference type="ARBA" id="ARBA00023128"/>
    </source>
</evidence>
<evidence type="ECO:0000256" key="2">
    <source>
        <dbReference type="ARBA" id="ARBA00022630"/>
    </source>
</evidence>